<keyword evidence="3" id="KW-1185">Reference proteome</keyword>
<dbReference type="EMBL" id="RSAA01000007">
    <property type="protein sequence ID" value="RRO18315.1"/>
    <property type="molecule type" value="Genomic_DNA"/>
</dbReference>
<keyword evidence="1" id="KW-1133">Transmembrane helix</keyword>
<keyword evidence="1" id="KW-0812">Transmembrane</keyword>
<dbReference type="Proteomes" id="UP000274515">
    <property type="component" value="Unassembled WGS sequence"/>
</dbReference>
<evidence type="ECO:0000256" key="1">
    <source>
        <dbReference type="SAM" id="Phobius"/>
    </source>
</evidence>
<organism evidence="2 3">
    <name type="scientific">Saccharopolyspora rhizosphaerae</name>
    <dbReference type="NCBI Taxonomy" id="2492662"/>
    <lineage>
        <taxon>Bacteria</taxon>
        <taxon>Bacillati</taxon>
        <taxon>Actinomycetota</taxon>
        <taxon>Actinomycetes</taxon>
        <taxon>Pseudonocardiales</taxon>
        <taxon>Pseudonocardiaceae</taxon>
        <taxon>Saccharopolyspora</taxon>
    </lineage>
</organism>
<dbReference type="RefSeq" id="WP_125089664.1">
    <property type="nucleotide sequence ID" value="NZ_RSAA01000007.1"/>
</dbReference>
<feature type="transmembrane region" description="Helical" evidence="1">
    <location>
        <begin position="65"/>
        <end position="87"/>
    </location>
</feature>
<feature type="transmembrane region" description="Helical" evidence="1">
    <location>
        <begin position="6"/>
        <end position="24"/>
    </location>
</feature>
<dbReference type="OrthoDB" id="3697642at2"/>
<evidence type="ECO:0000313" key="2">
    <source>
        <dbReference type="EMBL" id="RRO18315.1"/>
    </source>
</evidence>
<accession>A0A3R8QS48</accession>
<feature type="transmembrane region" description="Helical" evidence="1">
    <location>
        <begin position="93"/>
        <end position="115"/>
    </location>
</feature>
<comment type="caution">
    <text evidence="2">The sequence shown here is derived from an EMBL/GenBank/DDBJ whole genome shotgun (WGS) entry which is preliminary data.</text>
</comment>
<sequence length="135" mass="13530">MSVLVGGMGGASLLLVALVFHRIAGRIRSGALTRNPLAGVRTAATMRSDAAWSAGHRAAEPLMRVTARVAAIAGIATLVPALALRVAGVADSVALVPTLVVFAVGCAAFLGLTTWSAVLADRAARATPPPSEHGG</sequence>
<protein>
    <submittedName>
        <fullName evidence="2">SdpI family protein</fullName>
    </submittedName>
</protein>
<gene>
    <name evidence="2" type="ORF">EIL87_08800</name>
</gene>
<name>A0A3R8QS48_9PSEU</name>
<reference evidence="2 3" key="1">
    <citation type="submission" date="2018-11" db="EMBL/GenBank/DDBJ databases">
        <title>Saccharopolyspora rhizosphaerae sp. nov., an actinomycete isolated from rhizosphere soil in Thailand.</title>
        <authorList>
            <person name="Intra B."/>
            <person name="Euanorasetr J."/>
            <person name="Take A."/>
            <person name="Inahashi Y."/>
            <person name="Mori M."/>
            <person name="Panbangred W."/>
            <person name="Matsumoto A."/>
        </authorList>
    </citation>
    <scope>NUCLEOTIDE SEQUENCE [LARGE SCALE GENOMIC DNA]</scope>
    <source>
        <strain evidence="2 3">H219</strain>
    </source>
</reference>
<proteinExistence type="predicted"/>
<dbReference type="InterPro" id="IPR025962">
    <property type="entry name" value="SdpI/YhfL"/>
</dbReference>
<dbReference type="AlphaFoldDB" id="A0A3R8QS48"/>
<keyword evidence="1" id="KW-0472">Membrane</keyword>
<evidence type="ECO:0000313" key="3">
    <source>
        <dbReference type="Proteomes" id="UP000274515"/>
    </source>
</evidence>
<dbReference type="Pfam" id="PF13630">
    <property type="entry name" value="SdpI"/>
    <property type="match status" value="1"/>
</dbReference>